<accession>A0A841HUS1</accession>
<proteinExistence type="predicted"/>
<dbReference type="RefSeq" id="WP_184335786.1">
    <property type="nucleotide sequence ID" value="NZ_JACHHZ010000007.1"/>
</dbReference>
<dbReference type="Gene3D" id="2.30.30.40">
    <property type="entry name" value="SH3 Domains"/>
    <property type="match status" value="1"/>
</dbReference>
<feature type="domain" description="CheW-like" evidence="4">
    <location>
        <begin position="9"/>
        <end position="153"/>
    </location>
</feature>
<comment type="subcellular location">
    <subcellularLocation>
        <location evidence="1">Cytoplasm</location>
    </subcellularLocation>
</comment>
<evidence type="ECO:0000256" key="2">
    <source>
        <dbReference type="ARBA" id="ARBA00021483"/>
    </source>
</evidence>
<dbReference type="AlphaFoldDB" id="A0A841HUS1"/>
<evidence type="ECO:0000313" key="5">
    <source>
        <dbReference type="EMBL" id="MBB6096404.1"/>
    </source>
</evidence>
<dbReference type="InterPro" id="IPR039315">
    <property type="entry name" value="CheW"/>
</dbReference>
<reference evidence="5 6" key="1">
    <citation type="submission" date="2020-08" db="EMBL/GenBank/DDBJ databases">
        <title>Genomic Encyclopedia of Type Strains, Phase IV (KMG-IV): sequencing the most valuable type-strain genomes for metagenomic binning, comparative biology and taxonomic classification.</title>
        <authorList>
            <person name="Goeker M."/>
        </authorList>
    </citation>
    <scope>NUCLEOTIDE SEQUENCE [LARGE SCALE GENOMIC DNA]</scope>
    <source>
        <strain evidence="5 6">DSM 26723</strain>
    </source>
</reference>
<dbReference type="PANTHER" id="PTHR22617:SF45">
    <property type="entry name" value="CHEMOTAXIS PROTEIN CHEW"/>
    <property type="match status" value="1"/>
</dbReference>
<dbReference type="SMART" id="SM00260">
    <property type="entry name" value="CheW"/>
    <property type="match status" value="1"/>
</dbReference>
<evidence type="ECO:0000313" key="6">
    <source>
        <dbReference type="Proteomes" id="UP000588068"/>
    </source>
</evidence>
<dbReference type="InterPro" id="IPR036061">
    <property type="entry name" value="CheW-like_dom_sf"/>
</dbReference>
<dbReference type="Pfam" id="PF01584">
    <property type="entry name" value="CheW"/>
    <property type="match status" value="1"/>
</dbReference>
<organism evidence="5 6">
    <name type="scientific">Povalibacter uvarum</name>
    <dbReference type="NCBI Taxonomy" id="732238"/>
    <lineage>
        <taxon>Bacteria</taxon>
        <taxon>Pseudomonadati</taxon>
        <taxon>Pseudomonadota</taxon>
        <taxon>Gammaproteobacteria</taxon>
        <taxon>Steroidobacterales</taxon>
        <taxon>Steroidobacteraceae</taxon>
        <taxon>Povalibacter</taxon>
    </lineage>
</organism>
<evidence type="ECO:0000256" key="1">
    <source>
        <dbReference type="ARBA" id="ARBA00004496"/>
    </source>
</evidence>
<dbReference type="Proteomes" id="UP000588068">
    <property type="component" value="Unassembled WGS sequence"/>
</dbReference>
<dbReference type="InterPro" id="IPR002545">
    <property type="entry name" value="CheW-lke_dom"/>
</dbReference>
<dbReference type="PROSITE" id="PS50851">
    <property type="entry name" value="CHEW"/>
    <property type="match status" value="1"/>
</dbReference>
<comment type="caution">
    <text evidence="5">The sequence shown here is derived from an EMBL/GenBank/DDBJ whole genome shotgun (WGS) entry which is preliminary data.</text>
</comment>
<dbReference type="PANTHER" id="PTHR22617">
    <property type="entry name" value="CHEMOTAXIS SENSOR HISTIDINE KINASE-RELATED"/>
    <property type="match status" value="1"/>
</dbReference>
<keyword evidence="3" id="KW-0963">Cytoplasm</keyword>
<dbReference type="Gene3D" id="2.40.50.180">
    <property type="entry name" value="CheA-289, Domain 4"/>
    <property type="match status" value="1"/>
</dbReference>
<evidence type="ECO:0000259" key="4">
    <source>
        <dbReference type="PROSITE" id="PS50851"/>
    </source>
</evidence>
<keyword evidence="6" id="KW-1185">Reference proteome</keyword>
<dbReference type="EMBL" id="JACHHZ010000007">
    <property type="protein sequence ID" value="MBB6096404.1"/>
    <property type="molecule type" value="Genomic_DNA"/>
</dbReference>
<dbReference type="GO" id="GO:0005829">
    <property type="term" value="C:cytosol"/>
    <property type="evidence" value="ECO:0007669"/>
    <property type="project" value="TreeGrafter"/>
</dbReference>
<dbReference type="GO" id="GO:0007165">
    <property type="term" value="P:signal transduction"/>
    <property type="evidence" value="ECO:0007669"/>
    <property type="project" value="InterPro"/>
</dbReference>
<dbReference type="GO" id="GO:0006935">
    <property type="term" value="P:chemotaxis"/>
    <property type="evidence" value="ECO:0007669"/>
    <property type="project" value="InterPro"/>
</dbReference>
<name>A0A841HUS1_9GAMM</name>
<sequence length="159" mass="17173">MSQINSTGARQVLSFQLGGETYAVDILRVVEIRGYSPVTRIPETPHHMLGVLNLRGNIVPTIDMRRRIGIEAVEPSALTVVVVLSVESNRGRRDFGLVVDGVSDVLDIPGENIRPAPDVVNTHGEELVNGLAQVNDRMVLLLDIDRMLGGETVEVAAAA</sequence>
<evidence type="ECO:0000256" key="3">
    <source>
        <dbReference type="ARBA" id="ARBA00022490"/>
    </source>
</evidence>
<gene>
    <name evidence="5" type="ORF">HNQ60_005326</name>
</gene>
<protein>
    <recommendedName>
        <fullName evidence="2">Chemotaxis protein CheW</fullName>
    </recommendedName>
</protein>
<dbReference type="SUPFAM" id="SSF50341">
    <property type="entry name" value="CheW-like"/>
    <property type="match status" value="1"/>
</dbReference>